<feature type="compositionally biased region" description="Basic and acidic residues" evidence="1">
    <location>
        <begin position="355"/>
        <end position="365"/>
    </location>
</feature>
<feature type="compositionally biased region" description="Polar residues" evidence="1">
    <location>
        <begin position="274"/>
        <end position="283"/>
    </location>
</feature>
<feature type="compositionally biased region" description="Basic and acidic residues" evidence="1">
    <location>
        <begin position="241"/>
        <end position="253"/>
    </location>
</feature>
<organism evidence="2 3">
    <name type="scientific">Paenibacillus hemerocallicola</name>
    <dbReference type="NCBI Taxonomy" id="1172614"/>
    <lineage>
        <taxon>Bacteria</taxon>
        <taxon>Bacillati</taxon>
        <taxon>Bacillota</taxon>
        <taxon>Bacilli</taxon>
        <taxon>Bacillales</taxon>
        <taxon>Paenibacillaceae</taxon>
        <taxon>Paenibacillus</taxon>
    </lineage>
</organism>
<dbReference type="RefSeq" id="WP_139603292.1">
    <property type="nucleotide sequence ID" value="NZ_VDCQ01000021.1"/>
</dbReference>
<evidence type="ECO:0000256" key="1">
    <source>
        <dbReference type="SAM" id="MobiDB-lite"/>
    </source>
</evidence>
<feature type="compositionally biased region" description="Basic and acidic residues" evidence="1">
    <location>
        <begin position="377"/>
        <end position="386"/>
    </location>
</feature>
<evidence type="ECO:0000313" key="2">
    <source>
        <dbReference type="EMBL" id="TNJ65168.1"/>
    </source>
</evidence>
<feature type="compositionally biased region" description="Basic and acidic residues" evidence="1">
    <location>
        <begin position="317"/>
        <end position="327"/>
    </location>
</feature>
<feature type="compositionally biased region" description="Polar residues" evidence="1">
    <location>
        <begin position="408"/>
        <end position="417"/>
    </location>
</feature>
<gene>
    <name evidence="2" type="ORF">FE784_16350</name>
</gene>
<comment type="caution">
    <text evidence="2">The sequence shown here is derived from an EMBL/GenBank/DDBJ whole genome shotgun (WGS) entry which is preliminary data.</text>
</comment>
<accession>A0A5C4T7Y4</accession>
<feature type="compositionally biased region" description="Basic and acidic residues" evidence="1">
    <location>
        <begin position="431"/>
        <end position="443"/>
    </location>
</feature>
<feature type="region of interest" description="Disordered" evidence="1">
    <location>
        <begin position="157"/>
        <end position="504"/>
    </location>
</feature>
<dbReference type="Proteomes" id="UP000307943">
    <property type="component" value="Unassembled WGS sequence"/>
</dbReference>
<feature type="compositionally biased region" description="Basic and acidic residues" evidence="1">
    <location>
        <begin position="394"/>
        <end position="403"/>
    </location>
</feature>
<dbReference type="AlphaFoldDB" id="A0A5C4T7Y4"/>
<feature type="compositionally biased region" description="Basic and acidic residues" evidence="1">
    <location>
        <begin position="301"/>
        <end position="310"/>
    </location>
</feature>
<feature type="compositionally biased region" description="Basic and acidic residues" evidence="1">
    <location>
        <begin position="470"/>
        <end position="496"/>
    </location>
</feature>
<reference evidence="2 3" key="1">
    <citation type="submission" date="2019-05" db="EMBL/GenBank/DDBJ databases">
        <title>We sequenced the genome of Paenibacillus hemerocallicola KCTC 33185 for further insight into its adaptation and study the phylogeny of Paenibacillus.</title>
        <authorList>
            <person name="Narsing Rao M.P."/>
        </authorList>
    </citation>
    <scope>NUCLEOTIDE SEQUENCE [LARGE SCALE GENOMIC DNA]</scope>
    <source>
        <strain evidence="2 3">KCTC 33185</strain>
    </source>
</reference>
<keyword evidence="3" id="KW-1185">Reference proteome</keyword>
<evidence type="ECO:0000313" key="3">
    <source>
        <dbReference type="Proteomes" id="UP000307943"/>
    </source>
</evidence>
<dbReference type="EMBL" id="VDCQ01000021">
    <property type="protein sequence ID" value="TNJ65168.1"/>
    <property type="molecule type" value="Genomic_DNA"/>
</dbReference>
<protein>
    <submittedName>
        <fullName evidence="2">Uncharacterized protein</fullName>
    </submittedName>
</protein>
<name>A0A5C4T7Y4_9BACL</name>
<dbReference type="OrthoDB" id="9817573at2"/>
<feature type="compositionally biased region" description="Basic and acidic residues" evidence="1">
    <location>
        <begin position="203"/>
        <end position="215"/>
    </location>
</feature>
<feature type="compositionally biased region" description="Basic and acidic residues" evidence="1">
    <location>
        <begin position="339"/>
        <end position="348"/>
    </location>
</feature>
<proteinExistence type="predicted"/>
<sequence length="729" mass="79017">MDAAMHLASFERMIRSQDRLREFVDRTTTAFFRMEQYAERAAEALASLAAIEFGPETQVPDNGLTEALNHLATNVAEQALSIDSLTSSVSSLASHLGLMALKVDDIKTEENEKEKFSTFDRVIAMLSLLAALPGAYSDSKNLIPELKKIKDIFKRRRNLPDGNDSGSNRSTKDELAREATSATQTEEVLHEERRKQTKPNTPRADDPSKLDELAEKAASATQTKEALKEERGKQTKPNTPKADDPSKLDEQVEKTASSTQANEALKEERGKQLKPNTPKANNRSAKDELAGQASSATQTDRTLKEERGEQLKPNIPKADDRSAKDELAGQATSATQAERALKEERGEQLKPNIPKADDRSTKDELAGQASSATQTDRALKEERGEQLKPSAPKADYRSTKDELAELASSATQANGTMSEERGRQLEPNSPKVDDRGTKDELAKEAASASQTDGALKEERGERLNSNAPKFDGRSAGDEQTKRTESTTRVNPDHDTSGMKSRPGRYFPPPHMGFMSNTMGNGLSLLKSIGKTTALTSVLSGAMNIATAENKQTAIVESVIGAGGAAIGSIFGSMLLPGAGTVAGGMAGAWLGEKAGKFFGNMWFGSKDDESKKKVEQVNAQALSNAAEFLEPRGQNNARLLTSLPILNSEMQLYPQNAWPSQVFDSTGGLGTATVDPKVTASTPTYNISVEGVQIVMPKEEIDEESLARRIGWEIVSKMKASMENQVVTR</sequence>